<comment type="caution">
    <text evidence="1">The sequence shown here is derived from an EMBL/GenBank/DDBJ whole genome shotgun (WGS) entry which is preliminary data.</text>
</comment>
<evidence type="ECO:0000313" key="2">
    <source>
        <dbReference type="Proteomes" id="UP000233551"/>
    </source>
</evidence>
<dbReference type="Proteomes" id="UP000233551">
    <property type="component" value="Unassembled WGS sequence"/>
</dbReference>
<sequence>MNSVLSFSRESLCGKSVGQNGVLTAVVPAPPQRAHRNPRRNVRVEDEADLEDELLEEEEQPVPRRQQRGVSNNLKLKIPQFKCTSSPKEYLEWVLRVDKVFECYEYSEAQKCQLAALEFTAEYVR</sequence>
<evidence type="ECO:0000313" key="1">
    <source>
        <dbReference type="EMBL" id="PKI35866.1"/>
    </source>
</evidence>
<organism evidence="1 2">
    <name type="scientific">Punica granatum</name>
    <name type="common">Pomegranate</name>
    <dbReference type="NCBI Taxonomy" id="22663"/>
    <lineage>
        <taxon>Eukaryota</taxon>
        <taxon>Viridiplantae</taxon>
        <taxon>Streptophyta</taxon>
        <taxon>Embryophyta</taxon>
        <taxon>Tracheophyta</taxon>
        <taxon>Spermatophyta</taxon>
        <taxon>Magnoliopsida</taxon>
        <taxon>eudicotyledons</taxon>
        <taxon>Gunneridae</taxon>
        <taxon>Pentapetalae</taxon>
        <taxon>rosids</taxon>
        <taxon>malvids</taxon>
        <taxon>Myrtales</taxon>
        <taxon>Lythraceae</taxon>
        <taxon>Punica</taxon>
    </lineage>
</organism>
<dbReference type="EMBL" id="PGOL01005200">
    <property type="protein sequence ID" value="PKI35866.1"/>
    <property type="molecule type" value="Genomic_DNA"/>
</dbReference>
<reference evidence="1 2" key="1">
    <citation type="submission" date="2017-11" db="EMBL/GenBank/DDBJ databases">
        <title>De-novo sequencing of pomegranate (Punica granatum L.) genome.</title>
        <authorList>
            <person name="Akparov Z."/>
            <person name="Amiraslanov A."/>
            <person name="Hajiyeva S."/>
            <person name="Abbasov M."/>
            <person name="Kaur K."/>
            <person name="Hamwieh A."/>
            <person name="Solovyev V."/>
            <person name="Salamov A."/>
            <person name="Braich B."/>
            <person name="Kosarev P."/>
            <person name="Mahmoud A."/>
            <person name="Hajiyev E."/>
            <person name="Babayeva S."/>
            <person name="Izzatullayeva V."/>
            <person name="Mammadov A."/>
            <person name="Mammadov A."/>
            <person name="Sharifova S."/>
            <person name="Ojaghi J."/>
            <person name="Eynullazada K."/>
            <person name="Bayramov B."/>
            <person name="Abdulazimova A."/>
            <person name="Shahmuradov I."/>
        </authorList>
    </citation>
    <scope>NUCLEOTIDE SEQUENCE [LARGE SCALE GENOMIC DNA]</scope>
    <source>
        <strain evidence="2">cv. AG2017</strain>
        <tissue evidence="1">Leaf</tissue>
    </source>
</reference>
<proteinExistence type="predicted"/>
<gene>
    <name evidence="1" type="ORF">CRG98_043743</name>
</gene>
<keyword evidence="2" id="KW-1185">Reference proteome</keyword>
<dbReference type="AlphaFoldDB" id="A0A2I0HX94"/>
<name>A0A2I0HX94_PUNGR</name>
<accession>A0A2I0HX94</accession>
<protein>
    <submittedName>
        <fullName evidence="1">Uncharacterized protein</fullName>
    </submittedName>
</protein>